<accession>A0A9N9BT33</accession>
<name>A0A9N9BT33_9GLOM</name>
<dbReference type="AlphaFoldDB" id="A0A9N9BT33"/>
<comment type="caution">
    <text evidence="1">The sequence shown here is derived from an EMBL/GenBank/DDBJ whole genome shotgun (WGS) entry which is preliminary data.</text>
</comment>
<reference evidence="1" key="1">
    <citation type="submission" date="2021-06" db="EMBL/GenBank/DDBJ databases">
        <authorList>
            <person name="Kallberg Y."/>
            <person name="Tangrot J."/>
            <person name="Rosling A."/>
        </authorList>
    </citation>
    <scope>NUCLEOTIDE SEQUENCE</scope>
    <source>
        <strain evidence="1">MT106</strain>
    </source>
</reference>
<protein>
    <submittedName>
        <fullName evidence="1">1424_t:CDS:1</fullName>
    </submittedName>
</protein>
<proteinExistence type="predicted"/>
<dbReference type="Proteomes" id="UP000789831">
    <property type="component" value="Unassembled WGS sequence"/>
</dbReference>
<sequence>GSGENGRAQNSQDELELWVVIPHSWMPPHEVADSSQKHTTRT</sequence>
<evidence type="ECO:0000313" key="1">
    <source>
        <dbReference type="EMBL" id="CAG8576237.1"/>
    </source>
</evidence>
<gene>
    <name evidence="1" type="ORF">AGERDE_LOCUS7894</name>
</gene>
<dbReference type="EMBL" id="CAJVPL010001540">
    <property type="protein sequence ID" value="CAG8576237.1"/>
    <property type="molecule type" value="Genomic_DNA"/>
</dbReference>
<keyword evidence="2" id="KW-1185">Reference proteome</keyword>
<organism evidence="1 2">
    <name type="scientific">Ambispora gerdemannii</name>
    <dbReference type="NCBI Taxonomy" id="144530"/>
    <lineage>
        <taxon>Eukaryota</taxon>
        <taxon>Fungi</taxon>
        <taxon>Fungi incertae sedis</taxon>
        <taxon>Mucoromycota</taxon>
        <taxon>Glomeromycotina</taxon>
        <taxon>Glomeromycetes</taxon>
        <taxon>Archaeosporales</taxon>
        <taxon>Ambisporaceae</taxon>
        <taxon>Ambispora</taxon>
    </lineage>
</organism>
<feature type="non-terminal residue" evidence="1">
    <location>
        <position position="1"/>
    </location>
</feature>
<evidence type="ECO:0000313" key="2">
    <source>
        <dbReference type="Proteomes" id="UP000789831"/>
    </source>
</evidence>